<reference evidence="2" key="1">
    <citation type="journal article" date="2024" name="Front. Bioeng. Biotechnol.">
        <title>Genome-scale model development and genomic sequencing of the oleaginous clade Lipomyces.</title>
        <authorList>
            <person name="Czajka J.J."/>
            <person name="Han Y."/>
            <person name="Kim J."/>
            <person name="Mondo S.J."/>
            <person name="Hofstad B.A."/>
            <person name="Robles A."/>
            <person name="Haridas S."/>
            <person name="Riley R."/>
            <person name="LaButti K."/>
            <person name="Pangilinan J."/>
            <person name="Andreopoulos W."/>
            <person name="Lipzen A."/>
            <person name="Yan J."/>
            <person name="Wang M."/>
            <person name="Ng V."/>
            <person name="Grigoriev I.V."/>
            <person name="Spatafora J.W."/>
            <person name="Magnuson J.K."/>
            <person name="Baker S.E."/>
            <person name="Pomraning K.R."/>
        </authorList>
    </citation>
    <scope>NUCLEOTIDE SEQUENCE [LARGE SCALE GENOMIC DNA]</scope>
    <source>
        <strain evidence="2">CBS 7786</strain>
    </source>
</reference>
<protein>
    <submittedName>
        <fullName evidence="1">Uncharacterized protein</fullName>
    </submittedName>
</protein>
<name>A0ACC3SRB5_LIPKO</name>
<proteinExistence type="predicted"/>
<sequence length="281" mass="30430">METALKKTVLITGCSTGGIGWAMAKNFHQRGFYVFATARNPSKTGDLADISDIEILELDVTNPKTIARCKEIVAKRTGGSLDVLVNNAGVEFNSPLLDTDIAEAKRLYDVNVWGPLAIVQAFAPLLIEAKGVVFNQSSIDGVLNMVWAGIFASSKSAVARMSETLRVELEPLGVRVVTSICGSADTPMFSKPGGPMDLPETSYYHGVQDAAWKERMDHQRQAMNVDVLAGKLVKDIVGGASGVIWHGAFAPLVRWASWLNITRLVDRLINSARGLSQVKRC</sequence>
<dbReference type="EMBL" id="MU971506">
    <property type="protein sequence ID" value="KAK9234169.1"/>
    <property type="molecule type" value="Genomic_DNA"/>
</dbReference>
<keyword evidence="2" id="KW-1185">Reference proteome</keyword>
<accession>A0ACC3SRB5</accession>
<dbReference type="Proteomes" id="UP001433508">
    <property type="component" value="Unassembled WGS sequence"/>
</dbReference>
<evidence type="ECO:0000313" key="2">
    <source>
        <dbReference type="Proteomes" id="UP001433508"/>
    </source>
</evidence>
<comment type="caution">
    <text evidence="1">The sequence shown here is derived from an EMBL/GenBank/DDBJ whole genome shotgun (WGS) entry which is preliminary data.</text>
</comment>
<organism evidence="1 2">
    <name type="scientific">Lipomyces kononenkoae</name>
    <name type="common">Yeast</name>
    <dbReference type="NCBI Taxonomy" id="34357"/>
    <lineage>
        <taxon>Eukaryota</taxon>
        <taxon>Fungi</taxon>
        <taxon>Dikarya</taxon>
        <taxon>Ascomycota</taxon>
        <taxon>Saccharomycotina</taxon>
        <taxon>Lipomycetes</taxon>
        <taxon>Lipomycetales</taxon>
        <taxon>Lipomycetaceae</taxon>
        <taxon>Lipomyces</taxon>
    </lineage>
</organism>
<evidence type="ECO:0000313" key="1">
    <source>
        <dbReference type="EMBL" id="KAK9234169.1"/>
    </source>
</evidence>
<gene>
    <name evidence="1" type="ORF">V1525DRAFT_391717</name>
</gene>